<keyword evidence="1" id="KW-1133">Transmembrane helix</keyword>
<gene>
    <name evidence="2" type="ORF">PHYBLDRAFT_164107</name>
</gene>
<name>A0A167Q3M5_PHYB8</name>
<keyword evidence="1" id="KW-0472">Membrane</keyword>
<proteinExistence type="predicted"/>
<dbReference type="RefSeq" id="XP_018297057.1">
    <property type="nucleotide sequence ID" value="XM_018434938.1"/>
</dbReference>
<dbReference type="OrthoDB" id="2267841at2759"/>
<dbReference type="AlphaFoldDB" id="A0A167Q3M5"/>
<accession>A0A167Q3M5</accession>
<evidence type="ECO:0000256" key="1">
    <source>
        <dbReference type="SAM" id="Phobius"/>
    </source>
</evidence>
<keyword evidence="1" id="KW-0812">Transmembrane</keyword>
<organism evidence="2 3">
    <name type="scientific">Phycomyces blakesleeanus (strain ATCC 8743b / DSM 1359 / FGSC 10004 / NBRC 33097 / NRRL 1555)</name>
    <dbReference type="NCBI Taxonomy" id="763407"/>
    <lineage>
        <taxon>Eukaryota</taxon>
        <taxon>Fungi</taxon>
        <taxon>Fungi incertae sedis</taxon>
        <taxon>Mucoromycota</taxon>
        <taxon>Mucoromycotina</taxon>
        <taxon>Mucoromycetes</taxon>
        <taxon>Mucorales</taxon>
        <taxon>Phycomycetaceae</taxon>
        <taxon>Phycomyces</taxon>
    </lineage>
</organism>
<dbReference type="VEuPathDB" id="FungiDB:PHYBLDRAFT_164107"/>
<dbReference type="InParanoid" id="A0A167Q3M5"/>
<evidence type="ECO:0000313" key="2">
    <source>
        <dbReference type="EMBL" id="OAD79017.1"/>
    </source>
</evidence>
<dbReference type="Proteomes" id="UP000077315">
    <property type="component" value="Unassembled WGS sequence"/>
</dbReference>
<dbReference type="EMBL" id="KV440973">
    <property type="protein sequence ID" value="OAD79017.1"/>
    <property type="molecule type" value="Genomic_DNA"/>
</dbReference>
<sequence length="248" mass="28066">MQSEEFFNTEVVKEETDVQMINVSEISIDKSDVMTISLASDNDNSDSSDEFENKSKVEVASVEDFEDMIASKILAFVVTSLKIYEMSQISQFMTLFGIIFQAFYLVQTGRTALLKFFRYLLIAFDKNINLPLIIDALKTMTGFNFMTKSIAKYIVCNKCFAIYLPGNHQPNCTFKKYITTLSTYCGNPLFSDTKADCPIPLMVFPYNSLKNALAQHFAKPGKCMLSNLYHNESSSMSIVLMERSGKNN</sequence>
<keyword evidence="3" id="KW-1185">Reference proteome</keyword>
<evidence type="ECO:0000313" key="3">
    <source>
        <dbReference type="Proteomes" id="UP000077315"/>
    </source>
</evidence>
<protein>
    <submittedName>
        <fullName evidence="2">Uncharacterized protein</fullName>
    </submittedName>
</protein>
<reference evidence="3" key="1">
    <citation type="submission" date="2015-06" db="EMBL/GenBank/DDBJ databases">
        <title>Expansion of signal transduction pathways in fungi by whole-genome duplication.</title>
        <authorList>
            <consortium name="DOE Joint Genome Institute"/>
            <person name="Corrochano L.M."/>
            <person name="Kuo A."/>
            <person name="Marcet-Houben M."/>
            <person name="Polaino S."/>
            <person name="Salamov A."/>
            <person name="Villalobos J.M."/>
            <person name="Alvarez M.I."/>
            <person name="Avalos J."/>
            <person name="Benito E.P."/>
            <person name="Benoit I."/>
            <person name="Burger G."/>
            <person name="Camino L.P."/>
            <person name="Canovas D."/>
            <person name="Cerda-Olmedo E."/>
            <person name="Cheng J.-F."/>
            <person name="Dominguez A."/>
            <person name="Elias M."/>
            <person name="Eslava A.P."/>
            <person name="Glaser F."/>
            <person name="Grimwood J."/>
            <person name="Gutierrez G."/>
            <person name="Heitman J."/>
            <person name="Henrissat B."/>
            <person name="Iturriaga E.A."/>
            <person name="Lang B.F."/>
            <person name="Lavin J.L."/>
            <person name="Lee S."/>
            <person name="Li W."/>
            <person name="Lindquist E."/>
            <person name="Lopez-Garcia S."/>
            <person name="Luque E.M."/>
            <person name="Marcos A.T."/>
            <person name="Martin J."/>
            <person name="McCluskey K."/>
            <person name="Medina H.R."/>
            <person name="Miralles-Duran A."/>
            <person name="Miyazaki A."/>
            <person name="Munoz-Torres E."/>
            <person name="Oguiza J.A."/>
            <person name="Ohm R."/>
            <person name="Olmedo M."/>
            <person name="Orejas M."/>
            <person name="Ortiz-Castellanos L."/>
            <person name="Pisabarro A.G."/>
            <person name="Rodriguez-Romero J."/>
            <person name="Ruiz-Herrera J."/>
            <person name="Ruiz-Vazquez R."/>
            <person name="Sanz C."/>
            <person name="Schackwitz W."/>
            <person name="Schmutz J."/>
            <person name="Shahriari M."/>
            <person name="Shelest E."/>
            <person name="Silva-Franco F."/>
            <person name="Soanes D."/>
            <person name="Syed K."/>
            <person name="Tagua V.G."/>
            <person name="Talbot N.J."/>
            <person name="Thon M."/>
            <person name="De vries R.P."/>
            <person name="Wiebenga A."/>
            <person name="Yadav J.S."/>
            <person name="Braun E.L."/>
            <person name="Baker S."/>
            <person name="Garre V."/>
            <person name="Horwitz B."/>
            <person name="Torres-Martinez S."/>
            <person name="Idnurm A."/>
            <person name="Herrera-Estrella A."/>
            <person name="Gabaldon T."/>
            <person name="Grigoriev I.V."/>
        </authorList>
    </citation>
    <scope>NUCLEOTIDE SEQUENCE [LARGE SCALE GENOMIC DNA]</scope>
    <source>
        <strain evidence="3">NRRL 1555(-)</strain>
    </source>
</reference>
<dbReference type="GeneID" id="28995844"/>
<feature type="transmembrane region" description="Helical" evidence="1">
    <location>
        <begin position="89"/>
        <end position="106"/>
    </location>
</feature>